<dbReference type="GO" id="GO:0043022">
    <property type="term" value="F:ribosome binding"/>
    <property type="evidence" value="ECO:0007669"/>
    <property type="project" value="TreeGrafter"/>
</dbReference>
<dbReference type="InterPro" id="IPR004368">
    <property type="entry name" value="TIF_IF1"/>
</dbReference>
<comment type="similarity">
    <text evidence="1">Belongs to the IF-1 family.</text>
</comment>
<evidence type="ECO:0000313" key="8">
    <source>
        <dbReference type="Proteomes" id="UP000179106"/>
    </source>
</evidence>
<dbReference type="Proteomes" id="UP000179106">
    <property type="component" value="Unassembled WGS sequence"/>
</dbReference>
<dbReference type="GO" id="GO:0005829">
    <property type="term" value="C:cytosol"/>
    <property type="evidence" value="ECO:0007669"/>
    <property type="project" value="TreeGrafter"/>
</dbReference>
<dbReference type="SUPFAM" id="SSF50249">
    <property type="entry name" value="Nucleic acid-binding proteins"/>
    <property type="match status" value="1"/>
</dbReference>
<keyword evidence="2 5" id="KW-0396">Initiation factor</keyword>
<proteinExistence type="inferred from homology"/>
<evidence type="ECO:0000256" key="3">
    <source>
        <dbReference type="ARBA" id="ARBA00022917"/>
    </source>
</evidence>
<dbReference type="AlphaFoldDB" id="A0A1G2GV43"/>
<dbReference type="InterPro" id="IPR012340">
    <property type="entry name" value="NA-bd_OB-fold"/>
</dbReference>
<gene>
    <name evidence="7" type="ORF">A3B25_00050</name>
</gene>
<dbReference type="Pfam" id="PF01176">
    <property type="entry name" value="eIF-1a"/>
    <property type="match status" value="1"/>
</dbReference>
<dbReference type="NCBIfam" id="TIGR00008">
    <property type="entry name" value="infA"/>
    <property type="match status" value="1"/>
</dbReference>
<dbReference type="STRING" id="1802126.A3B25_00050"/>
<reference evidence="7 8" key="1">
    <citation type="journal article" date="2016" name="Nat. Commun.">
        <title>Thousands of microbial genomes shed light on interconnected biogeochemical processes in an aquifer system.</title>
        <authorList>
            <person name="Anantharaman K."/>
            <person name="Brown C.T."/>
            <person name="Hug L.A."/>
            <person name="Sharon I."/>
            <person name="Castelle C.J."/>
            <person name="Probst A.J."/>
            <person name="Thomas B.C."/>
            <person name="Singh A."/>
            <person name="Wilkins M.J."/>
            <person name="Karaoz U."/>
            <person name="Brodie E.L."/>
            <person name="Williams K.H."/>
            <person name="Hubbard S.S."/>
            <person name="Banfield J.F."/>
        </authorList>
    </citation>
    <scope>NUCLEOTIDE SEQUENCE [LARGE SCALE GENOMIC DNA]</scope>
</reference>
<dbReference type="GO" id="GO:0003743">
    <property type="term" value="F:translation initiation factor activity"/>
    <property type="evidence" value="ECO:0007669"/>
    <property type="project" value="UniProtKB-UniRule"/>
</dbReference>
<keyword evidence="3 5" id="KW-0648">Protein biosynthesis</keyword>
<evidence type="ECO:0000313" key="7">
    <source>
        <dbReference type="EMBL" id="OGZ54053.1"/>
    </source>
</evidence>
<organism evidence="7 8">
    <name type="scientific">Candidatus Ryanbacteria bacterium RIFCSPLOWO2_01_FULL_48_26</name>
    <dbReference type="NCBI Taxonomy" id="1802126"/>
    <lineage>
        <taxon>Bacteria</taxon>
        <taxon>Candidatus Ryaniibacteriota</taxon>
    </lineage>
</organism>
<evidence type="ECO:0000259" key="6">
    <source>
        <dbReference type="PROSITE" id="PS50832"/>
    </source>
</evidence>
<evidence type="ECO:0000256" key="5">
    <source>
        <dbReference type="PROSITE-ProRule" id="PRU00181"/>
    </source>
</evidence>
<feature type="domain" description="S1-like" evidence="6">
    <location>
        <begin position="32"/>
        <end position="69"/>
    </location>
</feature>
<dbReference type="EMBL" id="MHNW01000011">
    <property type="protein sequence ID" value="OGZ54053.1"/>
    <property type="molecule type" value="Genomic_DNA"/>
</dbReference>
<dbReference type="PROSITE" id="PS50832">
    <property type="entry name" value="S1_IF1_TYPE"/>
    <property type="match status" value="1"/>
</dbReference>
<dbReference type="InterPro" id="IPR006196">
    <property type="entry name" value="RNA-binding_domain_S1_IF1"/>
</dbReference>
<dbReference type="GO" id="GO:0003723">
    <property type="term" value="F:RNA binding"/>
    <property type="evidence" value="ECO:0007669"/>
    <property type="project" value="InterPro"/>
</dbReference>
<comment type="caution">
    <text evidence="7">The sequence shown here is derived from an EMBL/GenBank/DDBJ whole genome shotgun (WGS) entry which is preliminary data.</text>
</comment>
<sequence>MTATADEGMVKEALPGLTFRVVLKKDETKEILAHLAGKMKLNNIRVLPGDRVLVEMGPDGRRGRIVRRL</sequence>
<accession>A0A1G2GV43</accession>
<protein>
    <recommendedName>
        <fullName evidence="4">Translation initiation factor IF-1</fullName>
    </recommendedName>
</protein>
<evidence type="ECO:0000256" key="1">
    <source>
        <dbReference type="ARBA" id="ARBA00010939"/>
    </source>
</evidence>
<name>A0A1G2GV43_9BACT</name>
<evidence type="ECO:0000256" key="2">
    <source>
        <dbReference type="ARBA" id="ARBA00022540"/>
    </source>
</evidence>
<dbReference type="PANTHER" id="PTHR33370:SF1">
    <property type="entry name" value="TRANSLATION INITIATION FACTOR IF-1, CHLOROPLASTIC"/>
    <property type="match status" value="1"/>
</dbReference>
<dbReference type="PANTHER" id="PTHR33370">
    <property type="entry name" value="TRANSLATION INITIATION FACTOR IF-1, CHLOROPLASTIC"/>
    <property type="match status" value="1"/>
</dbReference>
<evidence type="ECO:0000256" key="4">
    <source>
        <dbReference type="NCBIfam" id="TIGR00008"/>
    </source>
</evidence>
<dbReference type="Gene3D" id="2.40.50.140">
    <property type="entry name" value="Nucleic acid-binding proteins"/>
    <property type="match status" value="1"/>
</dbReference>